<dbReference type="Gene3D" id="2.40.50.140">
    <property type="entry name" value="Nucleic acid-binding proteins"/>
    <property type="match status" value="1"/>
</dbReference>
<name>A0A7K0KH26_9BACT</name>
<dbReference type="PROSITE" id="PS50935">
    <property type="entry name" value="SSB"/>
    <property type="match status" value="1"/>
</dbReference>
<evidence type="ECO:0000313" key="4">
    <source>
        <dbReference type="Proteomes" id="UP000438914"/>
    </source>
</evidence>
<evidence type="ECO:0000313" key="3">
    <source>
        <dbReference type="EMBL" id="MST85231.1"/>
    </source>
</evidence>
<dbReference type="InterPro" id="IPR000424">
    <property type="entry name" value="Primosome_PriB/ssb"/>
</dbReference>
<accession>A0A7K0KH26</accession>
<comment type="caution">
    <text evidence="3">The sequence shown here is derived from an EMBL/GenBank/DDBJ whole genome shotgun (WGS) entry which is preliminary data.</text>
</comment>
<dbReference type="AlphaFoldDB" id="A0A7K0KH26"/>
<dbReference type="RefSeq" id="WP_154534818.1">
    <property type="nucleotide sequence ID" value="NZ_VUNG01000032.1"/>
</dbReference>
<gene>
    <name evidence="3" type="ORF">FYJ73_11245</name>
</gene>
<reference evidence="3 4" key="1">
    <citation type="submission" date="2019-08" db="EMBL/GenBank/DDBJ databases">
        <title>In-depth cultivation of the pig gut microbiome towards novel bacterial diversity and tailored functional studies.</title>
        <authorList>
            <person name="Wylensek D."/>
            <person name="Hitch T.C.A."/>
            <person name="Clavel T."/>
        </authorList>
    </citation>
    <scope>NUCLEOTIDE SEQUENCE [LARGE SCALE GENOMIC DNA]</scope>
    <source>
        <strain evidence="3 4">LKV-178-WT-2A</strain>
    </source>
</reference>
<dbReference type="Proteomes" id="UP000438914">
    <property type="component" value="Unassembled WGS sequence"/>
</dbReference>
<dbReference type="EMBL" id="VUNG01000032">
    <property type="protein sequence ID" value="MST85231.1"/>
    <property type="molecule type" value="Genomic_DNA"/>
</dbReference>
<dbReference type="GO" id="GO:0003697">
    <property type="term" value="F:single-stranded DNA binding"/>
    <property type="evidence" value="ECO:0007669"/>
    <property type="project" value="InterPro"/>
</dbReference>
<protein>
    <submittedName>
        <fullName evidence="3">Uncharacterized protein</fullName>
    </submittedName>
</protein>
<keyword evidence="1 2" id="KW-0238">DNA-binding</keyword>
<evidence type="ECO:0000256" key="2">
    <source>
        <dbReference type="PROSITE-ProRule" id="PRU00252"/>
    </source>
</evidence>
<proteinExistence type="predicted"/>
<sequence>MIKCDVTICGTVSKAAQVRNNKDGKPFTTFGVAVVILNPQGINKTVEISVIKDGAENTTDYVAGNRIEMTGTLMFRKREDTLYFNFSAQTVHLTPTSTEDAIKGELTMKGTSGKNIEQKQTKTGKTMLIFSAYSGEKIDKGFAFTWVRFVQFGATRPDWLQPKATLEAKGELELSLYNDRLSIGCKLSDLQPWQKPQYVPREAQVKQSSSSDDCPF</sequence>
<keyword evidence="4" id="KW-1185">Reference proteome</keyword>
<evidence type="ECO:0000256" key="1">
    <source>
        <dbReference type="ARBA" id="ARBA00023125"/>
    </source>
</evidence>
<organism evidence="3 4">
    <name type="scientific">Hallella mizrahii</name>
    <dbReference type="NCBI Taxonomy" id="2606637"/>
    <lineage>
        <taxon>Bacteria</taxon>
        <taxon>Pseudomonadati</taxon>
        <taxon>Bacteroidota</taxon>
        <taxon>Bacteroidia</taxon>
        <taxon>Bacteroidales</taxon>
        <taxon>Prevotellaceae</taxon>
        <taxon>Hallella</taxon>
    </lineage>
</organism>
<dbReference type="InterPro" id="IPR012340">
    <property type="entry name" value="NA-bd_OB-fold"/>
</dbReference>